<dbReference type="AlphaFoldDB" id="A0A1T2X6U0"/>
<dbReference type="GO" id="GO:0003700">
    <property type="term" value="F:DNA-binding transcription factor activity"/>
    <property type="evidence" value="ECO:0007669"/>
    <property type="project" value="InterPro"/>
</dbReference>
<dbReference type="InterPro" id="IPR037923">
    <property type="entry name" value="HTH-like"/>
</dbReference>
<dbReference type="Gene3D" id="2.60.120.280">
    <property type="entry name" value="Regulatory protein AraC"/>
    <property type="match status" value="1"/>
</dbReference>
<dbReference type="GO" id="GO:0043565">
    <property type="term" value="F:sequence-specific DNA binding"/>
    <property type="evidence" value="ECO:0007669"/>
    <property type="project" value="InterPro"/>
</dbReference>
<keyword evidence="1" id="KW-0805">Transcription regulation</keyword>
<dbReference type="PANTHER" id="PTHR43280:SF28">
    <property type="entry name" value="HTH-TYPE TRANSCRIPTIONAL ACTIVATOR RHAS"/>
    <property type="match status" value="1"/>
</dbReference>
<dbReference type="PROSITE" id="PS01124">
    <property type="entry name" value="HTH_ARAC_FAMILY_2"/>
    <property type="match status" value="1"/>
</dbReference>
<accession>A0A1T2X6U0</accession>
<feature type="domain" description="HTH araC/xylS-type" evidence="4">
    <location>
        <begin position="184"/>
        <end position="282"/>
    </location>
</feature>
<evidence type="ECO:0000259" key="4">
    <source>
        <dbReference type="PROSITE" id="PS01124"/>
    </source>
</evidence>
<dbReference type="Gene3D" id="1.10.10.60">
    <property type="entry name" value="Homeodomain-like"/>
    <property type="match status" value="2"/>
</dbReference>
<organism evidence="5 6">
    <name type="scientific">Paenibacillus selenitireducens</name>
    <dbReference type="NCBI Taxonomy" id="1324314"/>
    <lineage>
        <taxon>Bacteria</taxon>
        <taxon>Bacillati</taxon>
        <taxon>Bacillota</taxon>
        <taxon>Bacilli</taxon>
        <taxon>Bacillales</taxon>
        <taxon>Paenibacillaceae</taxon>
        <taxon>Paenibacillus</taxon>
    </lineage>
</organism>
<evidence type="ECO:0000313" key="6">
    <source>
        <dbReference type="Proteomes" id="UP000190188"/>
    </source>
</evidence>
<dbReference type="InterPro" id="IPR018060">
    <property type="entry name" value="HTH_AraC"/>
</dbReference>
<protein>
    <recommendedName>
        <fullName evidence="4">HTH araC/xylS-type domain-containing protein</fullName>
    </recommendedName>
</protein>
<dbReference type="SUPFAM" id="SSF46689">
    <property type="entry name" value="Homeodomain-like"/>
    <property type="match status" value="2"/>
</dbReference>
<dbReference type="Proteomes" id="UP000190188">
    <property type="component" value="Unassembled WGS sequence"/>
</dbReference>
<dbReference type="EMBL" id="MSZX01000008">
    <property type="protein sequence ID" value="OPA75594.1"/>
    <property type="molecule type" value="Genomic_DNA"/>
</dbReference>
<dbReference type="OrthoDB" id="2237754at2"/>
<dbReference type="InterPro" id="IPR020449">
    <property type="entry name" value="Tscrpt_reg_AraC-type_HTH"/>
</dbReference>
<dbReference type="InterPro" id="IPR018062">
    <property type="entry name" value="HTH_AraC-typ_CS"/>
</dbReference>
<dbReference type="PROSITE" id="PS00041">
    <property type="entry name" value="HTH_ARAC_FAMILY_1"/>
    <property type="match status" value="1"/>
</dbReference>
<dbReference type="PANTHER" id="PTHR43280">
    <property type="entry name" value="ARAC-FAMILY TRANSCRIPTIONAL REGULATOR"/>
    <property type="match status" value="1"/>
</dbReference>
<name>A0A1T2X6U0_9BACL</name>
<evidence type="ECO:0000256" key="2">
    <source>
        <dbReference type="ARBA" id="ARBA00023125"/>
    </source>
</evidence>
<gene>
    <name evidence="5" type="ORF">BVG16_19825</name>
</gene>
<dbReference type="PRINTS" id="PR00032">
    <property type="entry name" value="HTHARAC"/>
</dbReference>
<evidence type="ECO:0000256" key="3">
    <source>
        <dbReference type="ARBA" id="ARBA00023163"/>
    </source>
</evidence>
<keyword evidence="3" id="KW-0804">Transcription</keyword>
<comment type="caution">
    <text evidence="5">The sequence shown here is derived from an EMBL/GenBank/DDBJ whole genome shotgun (WGS) entry which is preliminary data.</text>
</comment>
<evidence type="ECO:0000256" key="1">
    <source>
        <dbReference type="ARBA" id="ARBA00023015"/>
    </source>
</evidence>
<proteinExistence type="predicted"/>
<dbReference type="Pfam" id="PF12833">
    <property type="entry name" value="HTH_18"/>
    <property type="match status" value="1"/>
</dbReference>
<keyword evidence="2" id="KW-0238">DNA-binding</keyword>
<keyword evidence="6" id="KW-1185">Reference proteome</keyword>
<evidence type="ECO:0000313" key="5">
    <source>
        <dbReference type="EMBL" id="OPA75594.1"/>
    </source>
</evidence>
<dbReference type="Pfam" id="PF02311">
    <property type="entry name" value="AraC_binding"/>
    <property type="match status" value="1"/>
</dbReference>
<reference evidence="5 6" key="1">
    <citation type="submission" date="2017-01" db="EMBL/GenBank/DDBJ databases">
        <title>Genome analysis of Paenibacillus selenitrireducens ES3-24.</title>
        <authorList>
            <person name="Xu D."/>
            <person name="Yao R."/>
            <person name="Zheng S."/>
        </authorList>
    </citation>
    <scope>NUCLEOTIDE SEQUENCE [LARGE SCALE GENOMIC DNA]</scope>
    <source>
        <strain evidence="5 6">ES3-24</strain>
    </source>
</reference>
<dbReference type="InterPro" id="IPR003313">
    <property type="entry name" value="AraC-bd"/>
</dbReference>
<dbReference type="InterPro" id="IPR009057">
    <property type="entry name" value="Homeodomain-like_sf"/>
</dbReference>
<sequence length="288" mass="33839">MGIFLPQQIRVYPFRETMDPAFCQLYSVGRDLVTDHQYHWDGMTRADGPLFLFQYTLAGWGHILIHDKIHRVEPGDAFLVEIPSPHRYFLPETSPLWDVSFILFHPGHLAEPWLQLLRHWDSIKNIPDSSAIIRHLHSIIHAADKNRITDGYLASSYVYQFIMELFRDQDTEQAESYDWPLKVRQAADYLEAHYSSLQSLADLAEHVGLSKFYFNRLFTRHTGYSPLTYLTKVRLEQAIDRLRNTDLNVEDIALQIGYSSSSYLIRVFRQWFGCSPHEFRSRERAILY</sequence>
<dbReference type="SUPFAM" id="SSF51215">
    <property type="entry name" value="Regulatory protein AraC"/>
    <property type="match status" value="1"/>
</dbReference>
<dbReference type="RefSeq" id="WP_078500842.1">
    <property type="nucleotide sequence ID" value="NZ_MSZX01000008.1"/>
</dbReference>
<dbReference type="STRING" id="1324314.BVG16_19825"/>
<dbReference type="SMART" id="SM00342">
    <property type="entry name" value="HTH_ARAC"/>
    <property type="match status" value="1"/>
</dbReference>